<dbReference type="InterPro" id="IPR011761">
    <property type="entry name" value="ATP-grasp"/>
</dbReference>
<dbReference type="GO" id="GO:0046872">
    <property type="term" value="F:metal ion binding"/>
    <property type="evidence" value="ECO:0007669"/>
    <property type="project" value="InterPro"/>
</dbReference>
<keyword evidence="2" id="KW-0436">Ligase</keyword>
<dbReference type="Pfam" id="PF07478">
    <property type="entry name" value="Dala_Dala_lig_C"/>
    <property type="match status" value="1"/>
</dbReference>
<proteinExistence type="inferred from homology"/>
<keyword evidence="6" id="KW-1185">Reference proteome</keyword>
<dbReference type="AlphaFoldDB" id="A0A850H439"/>
<organism evidence="5 6">
    <name type="scientific">Altererythrobacter lutimaris</name>
    <dbReference type="NCBI Taxonomy" id="2743979"/>
    <lineage>
        <taxon>Bacteria</taxon>
        <taxon>Pseudomonadati</taxon>
        <taxon>Pseudomonadota</taxon>
        <taxon>Alphaproteobacteria</taxon>
        <taxon>Sphingomonadales</taxon>
        <taxon>Erythrobacteraceae</taxon>
        <taxon>Altererythrobacter</taxon>
    </lineage>
</organism>
<dbReference type="GO" id="GO:0005524">
    <property type="term" value="F:ATP binding"/>
    <property type="evidence" value="ECO:0007669"/>
    <property type="project" value="UniProtKB-UniRule"/>
</dbReference>
<dbReference type="EMBL" id="JABWTA010000001">
    <property type="protein sequence ID" value="NVE93927.1"/>
    <property type="molecule type" value="Genomic_DNA"/>
</dbReference>
<dbReference type="Gene3D" id="3.30.470.20">
    <property type="entry name" value="ATP-grasp fold, B domain"/>
    <property type="match status" value="1"/>
</dbReference>
<dbReference type="RefSeq" id="WP_176272255.1">
    <property type="nucleotide sequence ID" value="NZ_JABWTA010000001.1"/>
</dbReference>
<protein>
    <submittedName>
        <fullName evidence="5">Phosphoribosylglycinamide synthetase</fullName>
    </submittedName>
</protein>
<evidence type="ECO:0000256" key="1">
    <source>
        <dbReference type="ARBA" id="ARBA00010871"/>
    </source>
</evidence>
<evidence type="ECO:0000313" key="6">
    <source>
        <dbReference type="Proteomes" id="UP000546031"/>
    </source>
</evidence>
<dbReference type="InterPro" id="IPR013815">
    <property type="entry name" value="ATP_grasp_subdomain_1"/>
</dbReference>
<dbReference type="PANTHER" id="PTHR23132">
    <property type="entry name" value="D-ALANINE--D-ALANINE LIGASE"/>
    <property type="match status" value="1"/>
</dbReference>
<comment type="caution">
    <text evidence="5">The sequence shown here is derived from an EMBL/GenBank/DDBJ whole genome shotgun (WGS) entry which is preliminary data.</text>
</comment>
<evidence type="ECO:0000259" key="4">
    <source>
        <dbReference type="PROSITE" id="PS50975"/>
    </source>
</evidence>
<dbReference type="PANTHER" id="PTHR23132:SF23">
    <property type="entry name" value="D-ALANINE--D-ALANINE LIGASE B"/>
    <property type="match status" value="1"/>
</dbReference>
<sequence>MIEHAIFSIPESKKQDLKVLFLAKHALSGGKAHAEDGNHAVYHHEILTVLQDIGLNVTPANDFPALVEHQGHDFLFTLLNRAGYPMSEMLGPLMAKRIGLPFLGASPIVRGLADDKHLMKTAAAARGVPVAPWMIARIGAPFPHEPDWAYERLVVKPNASSASWGITMPATWSQAKKDIKALHEEGHDVIIERYEGAYDVVVPVLGGDEPILLSTMRFEMPGDEGNFRSYEEKRGLTDGPKERLVAMSKPTMTRKIREQVRAMLPELWPFDYGRFEFRYTPETGEVLFMEVNVSCNLWSKKTVSGAAQIAGLSHHQLIEHIVASSMDRQGVIKADRTMMALNTDPKETGGAAINV</sequence>
<dbReference type="Proteomes" id="UP000546031">
    <property type="component" value="Unassembled WGS sequence"/>
</dbReference>
<evidence type="ECO:0000313" key="5">
    <source>
        <dbReference type="EMBL" id="NVE93927.1"/>
    </source>
</evidence>
<reference evidence="5 6" key="1">
    <citation type="submission" date="2020-06" db="EMBL/GenBank/DDBJ databases">
        <title>Altererythrobacter lutimaris sp. nov., a marine bacterium isolated from a tidal flat.</title>
        <authorList>
            <person name="Kim D."/>
            <person name="Yoo Y."/>
            <person name="Kim J.-J."/>
        </authorList>
    </citation>
    <scope>NUCLEOTIDE SEQUENCE [LARGE SCALE GENOMIC DNA]</scope>
    <source>
        <strain evidence="5 6">JGD-16</strain>
    </source>
</reference>
<evidence type="ECO:0000256" key="3">
    <source>
        <dbReference type="PROSITE-ProRule" id="PRU00409"/>
    </source>
</evidence>
<dbReference type="InterPro" id="IPR011095">
    <property type="entry name" value="Dala_Dala_lig_C"/>
</dbReference>
<gene>
    <name evidence="5" type="ORF">HUO12_03345</name>
</gene>
<dbReference type="GO" id="GO:0008716">
    <property type="term" value="F:D-alanine-D-alanine ligase activity"/>
    <property type="evidence" value="ECO:0007669"/>
    <property type="project" value="InterPro"/>
</dbReference>
<dbReference type="Gene3D" id="3.30.1490.20">
    <property type="entry name" value="ATP-grasp fold, A domain"/>
    <property type="match status" value="1"/>
</dbReference>
<dbReference type="SUPFAM" id="SSF56059">
    <property type="entry name" value="Glutathione synthetase ATP-binding domain-like"/>
    <property type="match status" value="1"/>
</dbReference>
<evidence type="ECO:0000256" key="2">
    <source>
        <dbReference type="ARBA" id="ARBA00022598"/>
    </source>
</evidence>
<feature type="domain" description="ATP-grasp" evidence="4">
    <location>
        <begin position="120"/>
        <end position="323"/>
    </location>
</feature>
<dbReference type="PROSITE" id="PS50975">
    <property type="entry name" value="ATP_GRASP"/>
    <property type="match status" value="1"/>
</dbReference>
<keyword evidence="3" id="KW-0547">Nucleotide-binding</keyword>
<name>A0A850H439_9SPHN</name>
<comment type="similarity">
    <text evidence="1">Belongs to the D-alanine--D-alanine ligase family.</text>
</comment>
<keyword evidence="3" id="KW-0067">ATP-binding</keyword>
<accession>A0A850H439</accession>